<accession>A0A7C9RBC9</accession>
<dbReference type="PRINTS" id="PR00118">
    <property type="entry name" value="BLACTAMASEA"/>
</dbReference>
<organism evidence="9 10">
    <name type="scientific">Mesorhizobium zhangyense</name>
    <dbReference type="NCBI Taxonomy" id="1776730"/>
    <lineage>
        <taxon>Bacteria</taxon>
        <taxon>Pseudomonadati</taxon>
        <taxon>Pseudomonadota</taxon>
        <taxon>Alphaproteobacteria</taxon>
        <taxon>Hyphomicrobiales</taxon>
        <taxon>Phyllobacteriaceae</taxon>
        <taxon>Mesorhizobium</taxon>
    </lineage>
</organism>
<dbReference type="EMBL" id="JAAKZG010000020">
    <property type="protein sequence ID" value="NGN44842.1"/>
    <property type="molecule type" value="Genomic_DNA"/>
</dbReference>
<keyword evidence="5 6" id="KW-0046">Antibiotic resistance</keyword>
<dbReference type="RefSeq" id="WP_165121223.1">
    <property type="nucleotide sequence ID" value="NZ_JAAKZG010000020.1"/>
</dbReference>
<dbReference type="InterPro" id="IPR045155">
    <property type="entry name" value="Beta-lactam_cat"/>
</dbReference>
<evidence type="ECO:0000256" key="3">
    <source>
        <dbReference type="ARBA" id="ARBA00012865"/>
    </source>
</evidence>
<evidence type="ECO:0000256" key="5">
    <source>
        <dbReference type="ARBA" id="ARBA00023251"/>
    </source>
</evidence>
<protein>
    <recommendedName>
        <fullName evidence="3 6">Beta-lactamase</fullName>
        <ecNumber evidence="3 6">3.5.2.6</ecNumber>
    </recommendedName>
</protein>
<evidence type="ECO:0000259" key="8">
    <source>
        <dbReference type="Pfam" id="PF13354"/>
    </source>
</evidence>
<dbReference type="EC" id="3.5.2.6" evidence="3 6"/>
<dbReference type="GO" id="GO:0046677">
    <property type="term" value="P:response to antibiotic"/>
    <property type="evidence" value="ECO:0007669"/>
    <property type="project" value="UniProtKB-UniRule"/>
</dbReference>
<dbReference type="PROSITE" id="PS00146">
    <property type="entry name" value="BETA_LACTAMASE_A"/>
    <property type="match status" value="1"/>
</dbReference>
<evidence type="ECO:0000256" key="4">
    <source>
        <dbReference type="ARBA" id="ARBA00022801"/>
    </source>
</evidence>
<keyword evidence="7" id="KW-0732">Signal</keyword>
<dbReference type="InterPro" id="IPR000871">
    <property type="entry name" value="Beta-lactam_class-A"/>
</dbReference>
<dbReference type="GO" id="GO:0008800">
    <property type="term" value="F:beta-lactamase activity"/>
    <property type="evidence" value="ECO:0007669"/>
    <property type="project" value="UniProtKB-UniRule"/>
</dbReference>
<evidence type="ECO:0000256" key="1">
    <source>
        <dbReference type="ARBA" id="ARBA00001526"/>
    </source>
</evidence>
<evidence type="ECO:0000313" key="10">
    <source>
        <dbReference type="Proteomes" id="UP000481252"/>
    </source>
</evidence>
<dbReference type="PROSITE" id="PS51318">
    <property type="entry name" value="TAT"/>
    <property type="match status" value="1"/>
</dbReference>
<comment type="similarity">
    <text evidence="2 6">Belongs to the class-A beta-lactamase family.</text>
</comment>
<dbReference type="InterPro" id="IPR012338">
    <property type="entry name" value="Beta-lactam/transpept-like"/>
</dbReference>
<dbReference type="InterPro" id="IPR006311">
    <property type="entry name" value="TAT_signal"/>
</dbReference>
<dbReference type="AlphaFoldDB" id="A0A7C9RBC9"/>
<dbReference type="SUPFAM" id="SSF56601">
    <property type="entry name" value="beta-lactamase/transpeptidase-like"/>
    <property type="match status" value="1"/>
</dbReference>
<evidence type="ECO:0000313" key="9">
    <source>
        <dbReference type="EMBL" id="NGN44842.1"/>
    </source>
</evidence>
<proteinExistence type="inferred from homology"/>
<keyword evidence="10" id="KW-1185">Reference proteome</keyword>
<reference evidence="9 10" key="1">
    <citation type="submission" date="2020-02" db="EMBL/GenBank/DDBJ databases">
        <title>Genome sequence of the type strain CGMCC 1.15528 of Mesorhizobium zhangyense.</title>
        <authorList>
            <person name="Gao J."/>
            <person name="Sun J."/>
        </authorList>
    </citation>
    <scope>NUCLEOTIDE SEQUENCE [LARGE SCALE GENOMIC DNA]</scope>
    <source>
        <strain evidence="9 10">CGMCC 1.15528</strain>
    </source>
</reference>
<dbReference type="InterPro" id="IPR023650">
    <property type="entry name" value="Beta-lactam_class-A_AS"/>
</dbReference>
<dbReference type="PANTHER" id="PTHR35333">
    <property type="entry name" value="BETA-LACTAMASE"/>
    <property type="match status" value="1"/>
</dbReference>
<evidence type="ECO:0000256" key="7">
    <source>
        <dbReference type="SAM" id="SignalP"/>
    </source>
</evidence>
<sequence>MTISLTRRSILAGSLLAAPALTVARTAWADVKDAAAQLRALEKKYGGRLGVAILDTANGTRIEHRADERFALCSTFKVLASAAVLARVDKGEEKLDRRITYEKKDLVTYSPETEKHAGKKGMTLAELCEAAITLSDNTAGNLLLASFGGPAGLTAYARTLGDEVTRLDRIETALNEAKTGDPRDTTSPAAMLADLQKLVLGDALSPASRDQLKTWLLANKTGDKRLRAHLPKDWKVGDKTGTGDNGSANDVGILWPPKRGPIIVSSYFAESSASTDEKNTVHAEVGRIAASLV</sequence>
<comment type="catalytic activity">
    <reaction evidence="1 6">
        <text>a beta-lactam + H2O = a substituted beta-amino acid</text>
        <dbReference type="Rhea" id="RHEA:20401"/>
        <dbReference type="ChEBI" id="CHEBI:15377"/>
        <dbReference type="ChEBI" id="CHEBI:35627"/>
        <dbReference type="ChEBI" id="CHEBI:140347"/>
        <dbReference type="EC" id="3.5.2.6"/>
    </reaction>
</comment>
<feature type="chain" id="PRO_5028923796" description="Beta-lactamase" evidence="7">
    <location>
        <begin position="30"/>
        <end position="293"/>
    </location>
</feature>
<keyword evidence="4 6" id="KW-0378">Hydrolase</keyword>
<dbReference type="Gene3D" id="3.40.710.10">
    <property type="entry name" value="DD-peptidase/beta-lactamase superfamily"/>
    <property type="match status" value="1"/>
</dbReference>
<name>A0A7C9RBC9_9HYPH</name>
<evidence type="ECO:0000256" key="6">
    <source>
        <dbReference type="RuleBase" id="RU361140"/>
    </source>
</evidence>
<dbReference type="GO" id="GO:0030655">
    <property type="term" value="P:beta-lactam antibiotic catabolic process"/>
    <property type="evidence" value="ECO:0007669"/>
    <property type="project" value="InterPro"/>
</dbReference>
<dbReference type="NCBIfam" id="NF033103">
    <property type="entry name" value="bla_class_A"/>
    <property type="match status" value="1"/>
</dbReference>
<dbReference type="Pfam" id="PF13354">
    <property type="entry name" value="Beta-lactamase2"/>
    <property type="match status" value="1"/>
</dbReference>
<dbReference type="PANTHER" id="PTHR35333:SF3">
    <property type="entry name" value="BETA-LACTAMASE-TYPE TRANSPEPTIDASE FOLD CONTAINING PROTEIN"/>
    <property type="match status" value="1"/>
</dbReference>
<feature type="domain" description="Beta-lactamase class A catalytic" evidence="8">
    <location>
        <begin position="50"/>
        <end position="265"/>
    </location>
</feature>
<evidence type="ECO:0000256" key="2">
    <source>
        <dbReference type="ARBA" id="ARBA00009009"/>
    </source>
</evidence>
<dbReference type="Proteomes" id="UP000481252">
    <property type="component" value="Unassembled WGS sequence"/>
</dbReference>
<gene>
    <name evidence="9" type="primary">bla</name>
    <name evidence="9" type="ORF">G6N74_27675</name>
</gene>
<comment type="caution">
    <text evidence="9">The sequence shown here is derived from an EMBL/GenBank/DDBJ whole genome shotgun (WGS) entry which is preliminary data.</text>
</comment>
<feature type="signal peptide" evidence="7">
    <location>
        <begin position="1"/>
        <end position="29"/>
    </location>
</feature>